<sequence>MRRTRCRLRLFEGHGRLGSLGLSGRLRSLMLPRSLSWLLCLLFGIALALPQVAMSDWKHGNEGCLVEAYSVLDHASPPDMDQVQAQSAEKLACSAPCPACFGTSLALLSVAPHALEPRWGTDEMPSQAPLIARNALLAPECCCSDLSPLGYASGVGQSFLEESVMQRRDFLRYSALGGVALSASGLLAYAIAGRHADHAPASLLDATTLPEGQPLQLLPRITNLADQPGLFRSVLTPAPHAVALGDDHQARLWLYNRKVAPLIEVSEGDEFDVTLVNELEQETTLHWHGVAVANTHDGGPGDAVAPGESRRYRHTFADGSAALNWFHPHPHGVLAGQIAHGLAGVLLVRPRQEVVPAEVEEHLLVVNDLRLSDAGEVMPHTDEDWMNGREGELLLVNGQRRPRLEVAPGTTLRLRLVNACAGRYLRLRLEGHELSLIGTDGGLLEQPRPLEELLLTPGERADLLVRISEQGGERFILASHPYERGWMGARPSHLDAVAPLLTIQTREADVVPAVTLPVRLARIEPLGEPAVRRTVVLTEVMPGMEHDAGGAMERGGHGGTAGGAMDHGGGHGESGKGMAAGNGRPPVDFLINGRSFAMGEVMFEGRVGEVEEWEIFNDSHMDHPFHVHGTHFQVVARRQGNDEWQSAAWLAWKDTVNLAPDERIRIRLAFHSPGDWLFHCHIIEHEEMGMMAAIRVR</sequence>
<keyword evidence="1" id="KW-0479">Metal-binding</keyword>
<accession>A0A6I6SPE8</accession>
<evidence type="ECO:0000313" key="6">
    <source>
        <dbReference type="EMBL" id="QHC49457.1"/>
    </source>
</evidence>
<reference evidence="6 7" key="1">
    <citation type="submission" date="2019-01" db="EMBL/GenBank/DDBJ databases">
        <title>Complete genome of a denitifying bacterium Halomons sp. BC-M4-5.</title>
        <authorList>
            <person name="Wang L."/>
            <person name="Shao Z."/>
        </authorList>
    </citation>
    <scope>NUCLEOTIDE SEQUENCE [LARGE SCALE GENOMIC DNA]</scope>
    <source>
        <strain evidence="6 7">BC-M4-5</strain>
    </source>
</reference>
<dbReference type="CDD" id="cd13881">
    <property type="entry name" value="CuRO_2_McoC_like"/>
    <property type="match status" value="1"/>
</dbReference>
<dbReference type="InterPro" id="IPR001117">
    <property type="entry name" value="Cu-oxidase_2nd"/>
</dbReference>
<keyword evidence="7" id="KW-1185">Reference proteome</keyword>
<dbReference type="InterPro" id="IPR033138">
    <property type="entry name" value="Cu_oxidase_CS"/>
</dbReference>
<dbReference type="KEGG" id="htx:EKK97_07275"/>
<dbReference type="InterPro" id="IPR008972">
    <property type="entry name" value="Cupredoxin"/>
</dbReference>
<proteinExistence type="predicted"/>
<dbReference type="Pfam" id="PF07732">
    <property type="entry name" value="Cu-oxidase_3"/>
    <property type="match status" value="1"/>
</dbReference>
<dbReference type="GO" id="GO:0016491">
    <property type="term" value="F:oxidoreductase activity"/>
    <property type="evidence" value="ECO:0007669"/>
    <property type="project" value="UniProtKB-KW"/>
</dbReference>
<evidence type="ECO:0000313" key="7">
    <source>
        <dbReference type="Proteomes" id="UP000464013"/>
    </source>
</evidence>
<gene>
    <name evidence="6" type="ORF">EKK97_07275</name>
</gene>
<evidence type="ECO:0000259" key="5">
    <source>
        <dbReference type="Pfam" id="PF07732"/>
    </source>
</evidence>
<dbReference type="AlphaFoldDB" id="A0A6I6SPE8"/>
<feature type="domain" description="Plastocyanin-like" evidence="3">
    <location>
        <begin position="377"/>
        <end position="479"/>
    </location>
</feature>
<evidence type="ECO:0000256" key="1">
    <source>
        <dbReference type="ARBA" id="ARBA00022723"/>
    </source>
</evidence>
<name>A0A6I6SPE8_9GAMM</name>
<keyword evidence="2" id="KW-0560">Oxidoreductase</keyword>
<evidence type="ECO:0000259" key="4">
    <source>
        <dbReference type="Pfam" id="PF07731"/>
    </source>
</evidence>
<dbReference type="Pfam" id="PF00394">
    <property type="entry name" value="Cu-oxidase"/>
    <property type="match status" value="1"/>
</dbReference>
<protein>
    <submittedName>
        <fullName evidence="6">Multicopper oxidase family protein</fullName>
    </submittedName>
</protein>
<dbReference type="Proteomes" id="UP000464013">
    <property type="component" value="Chromosome"/>
</dbReference>
<dbReference type="EMBL" id="CP035042">
    <property type="protein sequence ID" value="QHC49457.1"/>
    <property type="molecule type" value="Genomic_DNA"/>
</dbReference>
<dbReference type="PROSITE" id="PS00079">
    <property type="entry name" value="MULTICOPPER_OXIDASE1"/>
    <property type="match status" value="1"/>
</dbReference>
<dbReference type="PANTHER" id="PTHR11709">
    <property type="entry name" value="MULTI-COPPER OXIDASE"/>
    <property type="match status" value="1"/>
</dbReference>
<dbReference type="InterPro" id="IPR011707">
    <property type="entry name" value="Cu-oxidase-like_N"/>
</dbReference>
<feature type="domain" description="Plastocyanin-like" evidence="5">
    <location>
        <begin position="246"/>
        <end position="352"/>
    </location>
</feature>
<dbReference type="PANTHER" id="PTHR11709:SF2">
    <property type="entry name" value="MULTICOPPER OXIDASE LPR1"/>
    <property type="match status" value="1"/>
</dbReference>
<dbReference type="Gene3D" id="2.60.40.420">
    <property type="entry name" value="Cupredoxins - blue copper proteins"/>
    <property type="match status" value="3"/>
</dbReference>
<dbReference type="InterPro" id="IPR002355">
    <property type="entry name" value="Cu_oxidase_Cu_BS"/>
</dbReference>
<organism evidence="6 7">
    <name type="scientific">Billgrantia tianxiuensis</name>
    <dbReference type="NCBI Taxonomy" id="2497861"/>
    <lineage>
        <taxon>Bacteria</taxon>
        <taxon>Pseudomonadati</taxon>
        <taxon>Pseudomonadota</taxon>
        <taxon>Gammaproteobacteria</taxon>
        <taxon>Oceanospirillales</taxon>
        <taxon>Halomonadaceae</taxon>
        <taxon>Billgrantia</taxon>
    </lineage>
</organism>
<dbReference type="SUPFAM" id="SSF49503">
    <property type="entry name" value="Cupredoxins"/>
    <property type="match status" value="3"/>
</dbReference>
<dbReference type="GO" id="GO:0005507">
    <property type="term" value="F:copper ion binding"/>
    <property type="evidence" value="ECO:0007669"/>
    <property type="project" value="InterPro"/>
</dbReference>
<evidence type="ECO:0000256" key="2">
    <source>
        <dbReference type="ARBA" id="ARBA00023002"/>
    </source>
</evidence>
<feature type="domain" description="Plastocyanin-like" evidence="4">
    <location>
        <begin position="588"/>
        <end position="696"/>
    </location>
</feature>
<dbReference type="InterPro" id="IPR011706">
    <property type="entry name" value="Cu-oxidase_C"/>
</dbReference>
<dbReference type="InterPro" id="IPR045087">
    <property type="entry name" value="Cu-oxidase_fam"/>
</dbReference>
<dbReference type="Pfam" id="PF07731">
    <property type="entry name" value="Cu-oxidase_2"/>
    <property type="match status" value="1"/>
</dbReference>
<evidence type="ECO:0000259" key="3">
    <source>
        <dbReference type="Pfam" id="PF00394"/>
    </source>
</evidence>
<dbReference type="PROSITE" id="PS00080">
    <property type="entry name" value="MULTICOPPER_OXIDASE2"/>
    <property type="match status" value="1"/>
</dbReference>